<proteinExistence type="inferred from homology"/>
<dbReference type="PROSITE" id="PS51365">
    <property type="entry name" value="RENAL_DIPEPTIDASE_2"/>
    <property type="match status" value="1"/>
</dbReference>
<keyword evidence="1" id="KW-0645">Protease</keyword>
<dbReference type="Pfam" id="PF01244">
    <property type="entry name" value="Peptidase_M19"/>
    <property type="match status" value="1"/>
</dbReference>
<dbReference type="InterPro" id="IPR032466">
    <property type="entry name" value="Metal_Hydrolase"/>
</dbReference>
<dbReference type="OrthoDB" id="445695at2759"/>
<dbReference type="Gene3D" id="3.20.20.140">
    <property type="entry name" value="Metal-dependent hydrolases"/>
    <property type="match status" value="1"/>
</dbReference>
<keyword evidence="1" id="KW-0482">Metalloprotease</keyword>
<comment type="subcellular location">
    <subcellularLocation>
        <location evidence="1">Membrane</location>
        <topology evidence="1">Lipid-anchor</topology>
        <topology evidence="1">GPI-anchor</topology>
    </subcellularLocation>
</comment>
<dbReference type="Proteomes" id="UP000625711">
    <property type="component" value="Unassembled WGS sequence"/>
</dbReference>
<keyword evidence="1" id="KW-0479">Metal-binding</keyword>
<dbReference type="InterPro" id="IPR000180">
    <property type="entry name" value="Dipep_AS"/>
</dbReference>
<protein>
    <recommendedName>
        <fullName evidence="1">Dipeptidase</fullName>
        <ecNumber evidence="1">3.4.13.19</ecNumber>
    </recommendedName>
</protein>
<keyword evidence="1" id="KW-1015">Disulfide bond</keyword>
<dbReference type="PANTHER" id="PTHR10443">
    <property type="entry name" value="MICROSOMAL DIPEPTIDASE"/>
    <property type="match status" value="1"/>
</dbReference>
<keyword evidence="1" id="KW-0472">Membrane</keyword>
<gene>
    <name evidence="2" type="ORF">GWI33_014059</name>
</gene>
<keyword evidence="1" id="KW-0378">Hydrolase</keyword>
<feature type="chain" id="PRO_5033095147" description="Dipeptidase" evidence="1">
    <location>
        <begin position="20"/>
        <end position="382"/>
    </location>
</feature>
<comment type="cofactor">
    <cofactor evidence="1">
        <name>Zn(2+)</name>
        <dbReference type="ChEBI" id="CHEBI:29105"/>
    </cofactor>
</comment>
<keyword evidence="1" id="KW-0732">Signal</keyword>
<keyword evidence="1" id="KW-0224">Dipeptidase</keyword>
<dbReference type="AlphaFoldDB" id="A0A834M615"/>
<dbReference type="GO" id="GO:0006508">
    <property type="term" value="P:proteolysis"/>
    <property type="evidence" value="ECO:0007669"/>
    <property type="project" value="UniProtKB-KW"/>
</dbReference>
<dbReference type="InterPro" id="IPR008257">
    <property type="entry name" value="Pept_M19"/>
</dbReference>
<dbReference type="PANTHER" id="PTHR10443:SF45">
    <property type="entry name" value="DIPEPTIDASE"/>
    <property type="match status" value="1"/>
</dbReference>
<name>A0A834M615_RHYFE</name>
<evidence type="ECO:0000256" key="1">
    <source>
        <dbReference type="RuleBase" id="RU341113"/>
    </source>
</evidence>
<dbReference type="GO" id="GO:0070573">
    <property type="term" value="F:metallodipeptidase activity"/>
    <property type="evidence" value="ECO:0007669"/>
    <property type="project" value="InterPro"/>
</dbReference>
<dbReference type="PROSITE" id="PS00869">
    <property type="entry name" value="RENAL_DIPEPTIDASE_1"/>
    <property type="match status" value="1"/>
</dbReference>
<dbReference type="SUPFAM" id="SSF51556">
    <property type="entry name" value="Metallo-dependent hydrolases"/>
    <property type="match status" value="1"/>
</dbReference>
<organism evidence="2 3">
    <name type="scientific">Rhynchophorus ferrugineus</name>
    <name type="common">Red palm weevil</name>
    <name type="synonym">Curculio ferrugineus</name>
    <dbReference type="NCBI Taxonomy" id="354439"/>
    <lineage>
        <taxon>Eukaryota</taxon>
        <taxon>Metazoa</taxon>
        <taxon>Ecdysozoa</taxon>
        <taxon>Arthropoda</taxon>
        <taxon>Hexapoda</taxon>
        <taxon>Insecta</taxon>
        <taxon>Pterygota</taxon>
        <taxon>Neoptera</taxon>
        <taxon>Endopterygota</taxon>
        <taxon>Coleoptera</taxon>
        <taxon>Polyphaga</taxon>
        <taxon>Cucujiformia</taxon>
        <taxon>Curculionidae</taxon>
        <taxon>Dryophthorinae</taxon>
        <taxon>Rhynchophorus</taxon>
    </lineage>
</organism>
<dbReference type="GO" id="GO:0098552">
    <property type="term" value="C:side of membrane"/>
    <property type="evidence" value="ECO:0007669"/>
    <property type="project" value="UniProtKB-KW"/>
</dbReference>
<comment type="caution">
    <text evidence="2">The sequence shown here is derived from an EMBL/GenBank/DDBJ whole genome shotgun (WGS) entry which is preliminary data.</text>
</comment>
<evidence type="ECO:0000313" key="2">
    <source>
        <dbReference type="EMBL" id="KAF7273206.1"/>
    </source>
</evidence>
<evidence type="ECO:0000313" key="3">
    <source>
        <dbReference type="Proteomes" id="UP000625711"/>
    </source>
</evidence>
<keyword evidence="1" id="KW-0336">GPI-anchor</keyword>
<comment type="similarity">
    <text evidence="1">Belongs to the metallo-dependent hydrolases superfamily. Peptidase M19 family.</text>
</comment>
<keyword evidence="1" id="KW-0325">Glycoprotein</keyword>
<comment type="subunit">
    <text evidence="1">Homodimer; disulfide-linked.</text>
</comment>
<dbReference type="EC" id="3.4.13.19" evidence="1"/>
<keyword evidence="1" id="KW-0449">Lipoprotein</keyword>
<reference evidence="2" key="1">
    <citation type="submission" date="2020-08" db="EMBL/GenBank/DDBJ databases">
        <title>Genome sequencing and assembly of the red palm weevil Rhynchophorus ferrugineus.</title>
        <authorList>
            <person name="Dias G.B."/>
            <person name="Bergman C.M."/>
            <person name="Manee M."/>
        </authorList>
    </citation>
    <scope>NUCLEOTIDE SEQUENCE</scope>
    <source>
        <strain evidence="2">AA-2017</strain>
        <tissue evidence="2">Whole larva</tissue>
    </source>
</reference>
<dbReference type="EMBL" id="JAACXV010013533">
    <property type="protein sequence ID" value="KAF7273206.1"/>
    <property type="molecule type" value="Genomic_DNA"/>
</dbReference>
<sequence length="382" mass="43459">MTVSVIIVVFWFFLAGVQSKATDVPGRTALDNFPLIDGHNDLPYKLKMIYNNQIEKYDFLKEWQENDEMKDCKSCHTDYVKLTKGKLGAQFWSAYIKCTNNTNPVSDTIEQIDLIKRLVDKYSGVLYWATKSDDIAEAFKQKKIASFIGVEGGHSIDNRLSVLRAYYELGVRYLTLTHFCNLDWADSTAADSTPDTPKKNLTEFGKIIIAEMNRLGMMVDLAHVSRNVMIDAIKASKAPVIFSHSSSRYIYDHVRNVNDDVLQLLKENDGIIMVNFFSGFIGGNNTIYDVINHINHIVEVIGVDHVGLGADYDGVHRLPKGLEDVSTYSDLFDLLKVLNPQIWTIENLEKLAGRNLVRVFRKVEQVKLQLKDEKPREDIINL</sequence>
<accession>A0A834M615</accession>
<feature type="signal peptide" evidence="1">
    <location>
        <begin position="1"/>
        <end position="19"/>
    </location>
</feature>
<comment type="catalytic activity">
    <reaction evidence="1">
        <text>an L-aminoacyl-L-amino acid + H2O = 2 an L-alpha-amino acid</text>
        <dbReference type="Rhea" id="RHEA:48940"/>
        <dbReference type="ChEBI" id="CHEBI:15377"/>
        <dbReference type="ChEBI" id="CHEBI:59869"/>
        <dbReference type="ChEBI" id="CHEBI:77460"/>
        <dbReference type="EC" id="3.4.13.19"/>
    </reaction>
</comment>
<keyword evidence="1" id="KW-0862">Zinc</keyword>
<keyword evidence="3" id="KW-1185">Reference proteome</keyword>
<dbReference type="CDD" id="cd01301">
    <property type="entry name" value="rDP_like"/>
    <property type="match status" value="1"/>
</dbReference>
<dbReference type="GO" id="GO:0046872">
    <property type="term" value="F:metal ion binding"/>
    <property type="evidence" value="ECO:0007669"/>
    <property type="project" value="UniProtKB-UniRule"/>
</dbReference>